<evidence type="ECO:0000256" key="3">
    <source>
        <dbReference type="ARBA" id="ARBA00022692"/>
    </source>
</evidence>
<reference evidence="10" key="1">
    <citation type="journal article" date="2019" name="Int. J. Syst. Evol. Microbiol.">
        <title>The Global Catalogue of Microorganisms (GCM) 10K type strain sequencing project: providing services to taxonomists for standard genome sequencing and annotation.</title>
        <authorList>
            <consortium name="The Broad Institute Genomics Platform"/>
            <consortium name="The Broad Institute Genome Sequencing Center for Infectious Disease"/>
            <person name="Wu L."/>
            <person name="Ma J."/>
        </authorList>
    </citation>
    <scope>NUCLEOTIDE SEQUENCE [LARGE SCALE GENOMIC DNA]</scope>
    <source>
        <strain evidence="10">CGMCC 1.10759</strain>
    </source>
</reference>
<feature type="domain" description="Peptidase S54 rhomboid" evidence="8">
    <location>
        <begin position="62"/>
        <end position="204"/>
    </location>
</feature>
<feature type="transmembrane region" description="Helical" evidence="7">
    <location>
        <begin position="27"/>
        <end position="44"/>
    </location>
</feature>
<evidence type="ECO:0000256" key="2">
    <source>
        <dbReference type="ARBA" id="ARBA00009045"/>
    </source>
</evidence>
<keyword evidence="5 7" id="KW-1133">Transmembrane helix</keyword>
<dbReference type="PANTHER" id="PTHR43731">
    <property type="entry name" value="RHOMBOID PROTEASE"/>
    <property type="match status" value="1"/>
</dbReference>
<dbReference type="EC" id="3.4.21.-" evidence="9"/>
<evidence type="ECO:0000256" key="7">
    <source>
        <dbReference type="SAM" id="Phobius"/>
    </source>
</evidence>
<gene>
    <name evidence="9" type="primary">rrtA</name>
    <name evidence="9" type="ORF">ACFPN2_00475</name>
</gene>
<evidence type="ECO:0000256" key="6">
    <source>
        <dbReference type="ARBA" id="ARBA00023136"/>
    </source>
</evidence>
<sequence>MSDGLSRPALSFSRRLRQWMPNDHNRGQWLLGLVFLGLVLLSLLGENGRLLLRYEREAVLQGEYWRLITGHLVHGSTQHLILNSAGLALIAALFRHDNYSWRAWLLVALFSMAAIDLGLVFLEPQLTWYVGLSGVLHGALAAGAVAWWRYESKLLALSLTVILLGKLTWEQWHGALPLSGDLAVVVDAHLYGALGGALAGFILWVQAHRQVAVKSRI</sequence>
<dbReference type="Pfam" id="PF01694">
    <property type="entry name" value="Rhomboid"/>
    <property type="match status" value="1"/>
</dbReference>
<dbReference type="InterPro" id="IPR035952">
    <property type="entry name" value="Rhomboid-like_sf"/>
</dbReference>
<dbReference type="InterPro" id="IPR023826">
    <property type="entry name" value="Rhom-like_SP_proteobac"/>
</dbReference>
<keyword evidence="10" id="KW-1185">Reference proteome</keyword>
<proteinExistence type="inferred from homology"/>
<dbReference type="InterPro" id="IPR050925">
    <property type="entry name" value="Rhomboid_protease_S54"/>
</dbReference>
<organism evidence="9 10">
    <name type="scientific">Steroidobacter flavus</name>
    <dbReference type="NCBI Taxonomy" id="1842136"/>
    <lineage>
        <taxon>Bacteria</taxon>
        <taxon>Pseudomonadati</taxon>
        <taxon>Pseudomonadota</taxon>
        <taxon>Gammaproteobacteria</taxon>
        <taxon>Steroidobacterales</taxon>
        <taxon>Steroidobacteraceae</taxon>
        <taxon>Steroidobacter</taxon>
    </lineage>
</organism>
<evidence type="ECO:0000256" key="5">
    <source>
        <dbReference type="ARBA" id="ARBA00022989"/>
    </source>
</evidence>
<feature type="transmembrane region" description="Helical" evidence="7">
    <location>
        <begin position="128"/>
        <end position="147"/>
    </location>
</feature>
<keyword evidence="6 7" id="KW-0472">Membrane</keyword>
<comment type="subcellular location">
    <subcellularLocation>
        <location evidence="1">Membrane</location>
        <topology evidence="1">Multi-pass membrane protein</topology>
    </subcellularLocation>
</comment>
<dbReference type="NCBIfam" id="TIGR03902">
    <property type="entry name" value="rhom_GG_sort"/>
    <property type="match status" value="1"/>
</dbReference>
<dbReference type="Proteomes" id="UP001595904">
    <property type="component" value="Unassembled WGS sequence"/>
</dbReference>
<evidence type="ECO:0000256" key="1">
    <source>
        <dbReference type="ARBA" id="ARBA00004141"/>
    </source>
</evidence>
<dbReference type="PANTHER" id="PTHR43731:SF14">
    <property type="entry name" value="PRESENILIN-ASSOCIATED RHOMBOID-LIKE PROTEIN, MITOCHONDRIAL"/>
    <property type="match status" value="1"/>
</dbReference>
<dbReference type="RefSeq" id="WP_380593900.1">
    <property type="nucleotide sequence ID" value="NZ_JBHSDU010000001.1"/>
</dbReference>
<dbReference type="InterPro" id="IPR022764">
    <property type="entry name" value="Peptidase_S54_rhomboid_dom"/>
</dbReference>
<comment type="similarity">
    <text evidence="2">Belongs to the peptidase S54 family.</text>
</comment>
<evidence type="ECO:0000313" key="10">
    <source>
        <dbReference type="Proteomes" id="UP001595904"/>
    </source>
</evidence>
<evidence type="ECO:0000313" key="9">
    <source>
        <dbReference type="EMBL" id="MFC4307543.1"/>
    </source>
</evidence>
<evidence type="ECO:0000256" key="4">
    <source>
        <dbReference type="ARBA" id="ARBA00022801"/>
    </source>
</evidence>
<keyword evidence="4 9" id="KW-0378">Hydrolase</keyword>
<dbReference type="SUPFAM" id="SSF144091">
    <property type="entry name" value="Rhomboid-like"/>
    <property type="match status" value="1"/>
</dbReference>
<dbReference type="GO" id="GO:0016787">
    <property type="term" value="F:hydrolase activity"/>
    <property type="evidence" value="ECO:0007669"/>
    <property type="project" value="UniProtKB-KW"/>
</dbReference>
<protein>
    <submittedName>
        <fullName evidence="9">Rhombosortase</fullName>
        <ecNumber evidence="9">3.4.21.-</ecNumber>
    </submittedName>
</protein>
<evidence type="ECO:0000259" key="8">
    <source>
        <dbReference type="Pfam" id="PF01694"/>
    </source>
</evidence>
<name>A0ABV8SJ17_9GAMM</name>
<accession>A0ABV8SJ17</accession>
<keyword evidence="3 7" id="KW-0812">Transmembrane</keyword>
<dbReference type="EMBL" id="JBHSDU010000001">
    <property type="protein sequence ID" value="MFC4307543.1"/>
    <property type="molecule type" value="Genomic_DNA"/>
</dbReference>
<feature type="transmembrane region" description="Helical" evidence="7">
    <location>
        <begin position="103"/>
        <end position="122"/>
    </location>
</feature>
<dbReference type="Gene3D" id="1.20.1540.10">
    <property type="entry name" value="Rhomboid-like"/>
    <property type="match status" value="1"/>
</dbReference>
<feature type="transmembrane region" description="Helical" evidence="7">
    <location>
        <begin position="189"/>
        <end position="207"/>
    </location>
</feature>
<comment type="caution">
    <text evidence="9">The sequence shown here is derived from an EMBL/GenBank/DDBJ whole genome shotgun (WGS) entry which is preliminary data.</text>
</comment>